<dbReference type="PANTHER" id="PTHR45685:SF1">
    <property type="entry name" value="HELICASE SRCAP"/>
    <property type="match status" value="1"/>
</dbReference>
<comment type="caution">
    <text evidence="6">The sequence shown here is derived from an EMBL/GenBank/DDBJ whole genome shotgun (WGS) entry which is preliminary data.</text>
</comment>
<keyword evidence="4" id="KW-0067">ATP-binding</keyword>
<keyword evidence="2" id="KW-0547">Nucleotide-binding</keyword>
<dbReference type="GO" id="GO:0000812">
    <property type="term" value="C:Swr1 complex"/>
    <property type="evidence" value="ECO:0007669"/>
    <property type="project" value="TreeGrafter"/>
</dbReference>
<reference evidence="6" key="1">
    <citation type="thesis" date="2020" institute="ProQuest LLC" country="789 East Eisenhower Parkway, Ann Arbor, MI, USA">
        <title>Comparative Genomics and Chromosome Evolution.</title>
        <authorList>
            <person name="Mudd A.B."/>
        </authorList>
    </citation>
    <scope>NUCLEOTIDE SEQUENCE</scope>
    <source>
        <strain evidence="6">237g6f4</strain>
        <tissue evidence="6">Blood</tissue>
    </source>
</reference>
<accession>A0AAV6Z4Y2</accession>
<protein>
    <submittedName>
        <fullName evidence="6">Uncharacterized protein</fullName>
    </submittedName>
</protein>
<dbReference type="GO" id="GO:0005524">
    <property type="term" value="F:ATP binding"/>
    <property type="evidence" value="ECO:0007669"/>
    <property type="project" value="UniProtKB-KW"/>
</dbReference>
<evidence type="ECO:0000256" key="4">
    <source>
        <dbReference type="ARBA" id="ARBA00022840"/>
    </source>
</evidence>
<dbReference type="GO" id="GO:0006338">
    <property type="term" value="P:chromatin remodeling"/>
    <property type="evidence" value="ECO:0007669"/>
    <property type="project" value="TreeGrafter"/>
</dbReference>
<dbReference type="InterPro" id="IPR050520">
    <property type="entry name" value="INO80/SWR1_helicase"/>
</dbReference>
<evidence type="ECO:0000313" key="7">
    <source>
        <dbReference type="Proteomes" id="UP000824782"/>
    </source>
</evidence>
<organism evidence="6 7">
    <name type="scientific">Engystomops pustulosus</name>
    <name type="common">Tungara frog</name>
    <name type="synonym">Physalaemus pustulosus</name>
    <dbReference type="NCBI Taxonomy" id="76066"/>
    <lineage>
        <taxon>Eukaryota</taxon>
        <taxon>Metazoa</taxon>
        <taxon>Chordata</taxon>
        <taxon>Craniata</taxon>
        <taxon>Vertebrata</taxon>
        <taxon>Euteleostomi</taxon>
        <taxon>Amphibia</taxon>
        <taxon>Batrachia</taxon>
        <taxon>Anura</taxon>
        <taxon>Neobatrachia</taxon>
        <taxon>Hyloidea</taxon>
        <taxon>Leptodactylidae</taxon>
        <taxon>Leiuperinae</taxon>
        <taxon>Engystomops</taxon>
    </lineage>
</organism>
<dbReference type="EMBL" id="WNYA01002615">
    <property type="protein sequence ID" value="KAG8544031.1"/>
    <property type="molecule type" value="Genomic_DNA"/>
</dbReference>
<name>A0AAV6Z4Y2_ENGPU</name>
<evidence type="ECO:0000256" key="2">
    <source>
        <dbReference type="ARBA" id="ARBA00022741"/>
    </source>
</evidence>
<keyword evidence="3" id="KW-0378">Hydrolase</keyword>
<feature type="compositionally biased region" description="Basic and acidic residues" evidence="5">
    <location>
        <begin position="1"/>
        <end position="11"/>
    </location>
</feature>
<dbReference type="GO" id="GO:0042393">
    <property type="term" value="F:histone binding"/>
    <property type="evidence" value="ECO:0007669"/>
    <property type="project" value="TreeGrafter"/>
</dbReference>
<dbReference type="GO" id="GO:0004386">
    <property type="term" value="F:helicase activity"/>
    <property type="evidence" value="ECO:0007669"/>
    <property type="project" value="UniProtKB-KW"/>
</dbReference>
<evidence type="ECO:0000256" key="5">
    <source>
        <dbReference type="SAM" id="MobiDB-lite"/>
    </source>
</evidence>
<dbReference type="Proteomes" id="UP000824782">
    <property type="component" value="Unassembled WGS sequence"/>
</dbReference>
<sequence length="134" mass="14845">MEETSRKESEVRNASPDDSAEEGATSRQAHILEQALCGAEDEEDTLAASLVRAEQVADLAEFNENVPLEPEEEEPSRAEQEISALVEQLTPIERYAMCFLEASLEEVSKEELKQAEVSDTVSSSHATWDILTTF</sequence>
<comment type="subcellular location">
    <subcellularLocation>
        <location evidence="1">Nucleus</location>
    </subcellularLocation>
</comment>
<proteinExistence type="predicted"/>
<dbReference type="PANTHER" id="PTHR45685">
    <property type="entry name" value="HELICASE SRCAP-RELATED"/>
    <property type="match status" value="1"/>
</dbReference>
<dbReference type="AlphaFoldDB" id="A0AAV6Z4Y2"/>
<evidence type="ECO:0000313" key="6">
    <source>
        <dbReference type="EMBL" id="KAG8544031.1"/>
    </source>
</evidence>
<evidence type="ECO:0000256" key="3">
    <source>
        <dbReference type="ARBA" id="ARBA00022806"/>
    </source>
</evidence>
<dbReference type="GO" id="GO:0016887">
    <property type="term" value="F:ATP hydrolysis activity"/>
    <property type="evidence" value="ECO:0007669"/>
    <property type="project" value="TreeGrafter"/>
</dbReference>
<feature type="region of interest" description="Disordered" evidence="5">
    <location>
        <begin position="1"/>
        <end position="26"/>
    </location>
</feature>
<dbReference type="GO" id="GO:0003677">
    <property type="term" value="F:DNA binding"/>
    <property type="evidence" value="ECO:0007669"/>
    <property type="project" value="UniProtKB-KW"/>
</dbReference>
<gene>
    <name evidence="6" type="ORF">GDO81_023211</name>
</gene>
<evidence type="ECO:0000256" key="1">
    <source>
        <dbReference type="ARBA" id="ARBA00004123"/>
    </source>
</evidence>
<keyword evidence="3" id="KW-0347">Helicase</keyword>
<keyword evidence="7" id="KW-1185">Reference proteome</keyword>